<dbReference type="CDD" id="cd05325">
    <property type="entry name" value="carb_red_sniffer_like_SDR_c"/>
    <property type="match status" value="1"/>
</dbReference>
<gene>
    <name evidence="5" type="primary">LOC102805139</name>
</gene>
<evidence type="ECO:0000256" key="3">
    <source>
        <dbReference type="SAM" id="MobiDB-lite"/>
    </source>
</evidence>
<evidence type="ECO:0000313" key="4">
    <source>
        <dbReference type="Proteomes" id="UP000694865"/>
    </source>
</evidence>
<keyword evidence="4" id="KW-1185">Reference proteome</keyword>
<protein>
    <submittedName>
        <fullName evidence="5">Uncharacterized oxidoreductase C663.09c-like</fullName>
    </submittedName>
</protein>
<keyword evidence="1" id="KW-0521">NADP</keyword>
<dbReference type="PRINTS" id="PR00081">
    <property type="entry name" value="GDHRDH"/>
</dbReference>
<evidence type="ECO:0000256" key="2">
    <source>
        <dbReference type="ARBA" id="ARBA00023002"/>
    </source>
</evidence>
<dbReference type="GeneID" id="102805139"/>
<feature type="region of interest" description="Disordered" evidence="3">
    <location>
        <begin position="337"/>
        <end position="382"/>
    </location>
</feature>
<dbReference type="PANTHER" id="PTHR43544">
    <property type="entry name" value="SHORT-CHAIN DEHYDROGENASE/REDUCTASE"/>
    <property type="match status" value="1"/>
</dbReference>
<dbReference type="InterPro" id="IPR002347">
    <property type="entry name" value="SDR_fam"/>
</dbReference>
<sequence length="398" mass="44801">MFKARSVLVTGSNRGIGLEFVKQLIQLPNPPEHVFACCRSPENAVELKKLCTLNPSLNLVKLDLEDHGSISEAEKQVEQVVGKNGLNVLINNAGFCAGTLNEKLEDVTPDSMTKHFNINVIGTLMVTKRFLKLIRYAEKTFDGDEMSAPRAVIVNVSTEFASMDENKQAGMYGYRASKVALNMIHTNLTIELKPDTILCILMHPGWVKTDMGGPDALLTTEESVRSMLEVIGSRRHEHNGLFYDYKGNLTPCCCWRKRNRHTRTINGAMRKNTKATPNISKYFHRRQCSVDTKKVLIFAFDIVDSLLSVHVETFEMIDHVGSMTNRPIHKLYSLEVKTPTPSDEESPPRDTEPLSLSHGGENRDDTTQQSDTDARHSRPKRRAAIAARHFIQDRLKDL</sequence>
<proteinExistence type="predicted"/>
<dbReference type="Pfam" id="PF00106">
    <property type="entry name" value="adh_short"/>
    <property type="match status" value="1"/>
</dbReference>
<evidence type="ECO:0000313" key="5">
    <source>
        <dbReference type="RefSeq" id="XP_006823422.1"/>
    </source>
</evidence>
<name>A0ABM0MTT1_SACKO</name>
<dbReference type="SUPFAM" id="SSF51735">
    <property type="entry name" value="NAD(P)-binding Rossmann-fold domains"/>
    <property type="match status" value="1"/>
</dbReference>
<dbReference type="RefSeq" id="XP_006823422.1">
    <property type="nucleotide sequence ID" value="XM_006823359.1"/>
</dbReference>
<dbReference type="Gene3D" id="3.40.50.720">
    <property type="entry name" value="NAD(P)-binding Rossmann-like Domain"/>
    <property type="match status" value="1"/>
</dbReference>
<dbReference type="InterPro" id="IPR036291">
    <property type="entry name" value="NAD(P)-bd_dom_sf"/>
</dbReference>
<dbReference type="Proteomes" id="UP000694865">
    <property type="component" value="Unplaced"/>
</dbReference>
<dbReference type="PANTHER" id="PTHR43544:SF7">
    <property type="entry name" value="NADB-LER2"/>
    <property type="match status" value="1"/>
</dbReference>
<reference evidence="5" key="1">
    <citation type="submission" date="2025-08" db="UniProtKB">
        <authorList>
            <consortium name="RefSeq"/>
        </authorList>
    </citation>
    <scope>IDENTIFICATION</scope>
    <source>
        <tissue evidence="5">Testes</tissue>
    </source>
</reference>
<feature type="compositionally biased region" description="Basic and acidic residues" evidence="3">
    <location>
        <begin position="360"/>
        <end position="376"/>
    </location>
</feature>
<evidence type="ECO:0000256" key="1">
    <source>
        <dbReference type="ARBA" id="ARBA00022857"/>
    </source>
</evidence>
<accession>A0ABM0MTT1</accession>
<keyword evidence="2" id="KW-0560">Oxidoreductase</keyword>
<dbReference type="InterPro" id="IPR051468">
    <property type="entry name" value="Fungal_SecMetab_SDRs"/>
</dbReference>
<organism evidence="4 5">
    <name type="scientific">Saccoglossus kowalevskii</name>
    <name type="common">Acorn worm</name>
    <dbReference type="NCBI Taxonomy" id="10224"/>
    <lineage>
        <taxon>Eukaryota</taxon>
        <taxon>Metazoa</taxon>
        <taxon>Hemichordata</taxon>
        <taxon>Enteropneusta</taxon>
        <taxon>Harrimaniidae</taxon>
        <taxon>Saccoglossus</taxon>
    </lineage>
</organism>